<dbReference type="InterPro" id="IPR002049">
    <property type="entry name" value="LE_dom"/>
</dbReference>
<dbReference type="PROSITE" id="PS50025">
    <property type="entry name" value="LAM_G_DOMAIN"/>
    <property type="match status" value="2"/>
</dbReference>
<evidence type="ECO:0000256" key="4">
    <source>
        <dbReference type="ARBA" id="ARBA00022536"/>
    </source>
</evidence>
<keyword evidence="5" id="KW-0732">Signal</keyword>
<dbReference type="InterPro" id="IPR050372">
    <property type="entry name" value="Neurexin-related_CASP"/>
</dbReference>
<feature type="domain" description="EGF-like" evidence="15">
    <location>
        <begin position="733"/>
        <end position="769"/>
    </location>
</feature>
<evidence type="ECO:0000256" key="13">
    <source>
        <dbReference type="SAM" id="MobiDB-lite"/>
    </source>
</evidence>
<evidence type="ECO:0000313" key="18">
    <source>
        <dbReference type="EMBL" id="KAK3849868.1"/>
    </source>
</evidence>
<dbReference type="Proteomes" id="UP001286313">
    <property type="component" value="Unassembled WGS sequence"/>
</dbReference>
<dbReference type="PANTHER" id="PTHR15036">
    <property type="entry name" value="PIKACHURIN-LIKE PROTEIN"/>
    <property type="match status" value="1"/>
</dbReference>
<dbReference type="CDD" id="cd00110">
    <property type="entry name" value="LamG"/>
    <property type="match status" value="2"/>
</dbReference>
<feature type="domain" description="Laminin G" evidence="14">
    <location>
        <begin position="293"/>
        <end position="475"/>
    </location>
</feature>
<reference evidence="18" key="1">
    <citation type="submission" date="2023-10" db="EMBL/GenBank/DDBJ databases">
        <title>Genome assemblies of two species of porcelain crab, Petrolisthes cinctipes and Petrolisthes manimaculis (Anomura: Porcellanidae).</title>
        <authorList>
            <person name="Angst P."/>
        </authorList>
    </citation>
    <scope>NUCLEOTIDE SEQUENCE</scope>
    <source>
        <strain evidence="18">PB745_01</strain>
        <tissue evidence="18">Gill</tissue>
    </source>
</reference>
<dbReference type="InterPro" id="IPR001791">
    <property type="entry name" value="Laminin_G"/>
</dbReference>
<evidence type="ECO:0000256" key="3">
    <source>
        <dbReference type="ARBA" id="ARBA00022530"/>
    </source>
</evidence>
<keyword evidence="3" id="KW-0272">Extracellular matrix</keyword>
<dbReference type="PROSITE" id="PS50026">
    <property type="entry name" value="EGF_3"/>
    <property type="match status" value="2"/>
</dbReference>
<dbReference type="InterPro" id="IPR000742">
    <property type="entry name" value="EGF"/>
</dbReference>
<feature type="non-terminal residue" evidence="18">
    <location>
        <position position="1"/>
    </location>
</feature>
<sequence length="837" mass="89703">SVREACDAVTGVCECRPGVGGKDCDRCLPGYYGLHRVTDGAIGCTPCGCSLFGALRTDCMQMTGECVCKPGVTGHRCTQCPRGQMLRPEGCIYEDLLVPEATTCDLRQCNFGGKCHEKGGVANCVCVNHCLPSGLGGSLTVCGSDGVTYASDCELRYQACVQQADIVIVAFGSCSESWTDAPVRRSTAEGGWGGGTEEWAWPGRGLTEHHHALATRRHVDTSAAAHFTHAHTPHALSNNINTNNNNNMNPLDPPTHVVTPRTDIDSEEAGRGRGGGQHSSSSSSTTIPKLPYQVPFFTGASYIQLMPWLVPAKVQLEVEFVAHQTDGILLYIQQNLGGSGDFLALVLKSGHLEARLDLGNGKVVLRSARPVDLFTKTQASIRTYGSDALLQVGVGEAVSGRSEGEHSTLDIHSPLYVGGIPIPTDRILDNLGVAMGFTGCIHGLKVGQTSLDLVWGRSGSVAHAQNVTECRPSPCASRPCLNGGVCASGPQHHSSTITSYSSSFTCTCPSTHTGTRCEVEVTEGCRQLQCPPGTSCKSDPASTTLHCVPESQAEESWPVADLRGRGYLALAQVESVLTEVRVEVWFLARSPHGMLLYGAQQPAHRGHFLSLNLAAGYMQFRLRVGPGVVNLTSSETVGLGSWHRVRAIWGSGRASLQLDDLPPITSIAPGHPHTLALHTPLYLGGFKLWYLVNRESGILVGLDGALQRLLVNGVVYPRLTEAATEQRGVTTYLGPPCHPNPCTNGGLCVPLLANFTCRCTVMFAGKLCHKSLAGVSLDQPIHFDGFTSVLYPGQLAMKANKSHLHVPWSHPDYDYLEYDGAGQVWEQQQQQQLQQQD</sequence>
<dbReference type="AlphaFoldDB" id="A0AAE1EG50"/>
<feature type="region of interest" description="Disordered" evidence="13">
    <location>
        <begin position="251"/>
        <end position="286"/>
    </location>
</feature>
<evidence type="ECO:0000256" key="9">
    <source>
        <dbReference type="ARBA" id="ARBA00023180"/>
    </source>
</evidence>
<dbReference type="InterPro" id="IPR002350">
    <property type="entry name" value="Kazal_dom"/>
</dbReference>
<dbReference type="SMART" id="SM00180">
    <property type="entry name" value="EGF_Lam"/>
    <property type="match status" value="2"/>
</dbReference>
<dbReference type="PRINTS" id="PR00011">
    <property type="entry name" value="EGFLAMININ"/>
</dbReference>
<name>A0AAE1EG50_PETCI</name>
<feature type="domain" description="Kazal-like" evidence="17">
    <location>
        <begin position="125"/>
        <end position="176"/>
    </location>
</feature>
<evidence type="ECO:0008006" key="20">
    <source>
        <dbReference type="Google" id="ProtNLM"/>
    </source>
</evidence>
<feature type="disulfide bond" evidence="11">
    <location>
        <begin position="759"/>
        <end position="768"/>
    </location>
</feature>
<dbReference type="PROSITE" id="PS00022">
    <property type="entry name" value="EGF_1"/>
    <property type="match status" value="2"/>
</dbReference>
<feature type="compositionally biased region" description="Basic and acidic residues" evidence="13">
    <location>
        <begin position="262"/>
        <end position="271"/>
    </location>
</feature>
<evidence type="ECO:0000256" key="1">
    <source>
        <dbReference type="ARBA" id="ARBA00004302"/>
    </source>
</evidence>
<keyword evidence="19" id="KW-1185">Reference proteome</keyword>
<feature type="disulfide bond" evidence="12">
    <location>
        <begin position="15"/>
        <end position="24"/>
    </location>
</feature>
<evidence type="ECO:0000259" key="16">
    <source>
        <dbReference type="PROSITE" id="PS50027"/>
    </source>
</evidence>
<dbReference type="FunFam" id="2.10.25.10:FF:000321">
    <property type="entry name" value="Protein delta homolog 1"/>
    <property type="match status" value="1"/>
</dbReference>
<evidence type="ECO:0000259" key="15">
    <source>
        <dbReference type="PROSITE" id="PS50026"/>
    </source>
</evidence>
<evidence type="ECO:0000313" key="19">
    <source>
        <dbReference type="Proteomes" id="UP001286313"/>
    </source>
</evidence>
<proteinExistence type="predicted"/>
<dbReference type="EMBL" id="JAWQEG010008659">
    <property type="protein sequence ID" value="KAK3849868.1"/>
    <property type="molecule type" value="Genomic_DNA"/>
</dbReference>
<dbReference type="PROSITE" id="PS01248">
    <property type="entry name" value="EGF_LAM_1"/>
    <property type="match status" value="1"/>
</dbReference>
<keyword evidence="7" id="KW-0084">Basement membrane</keyword>
<dbReference type="SMART" id="SM00282">
    <property type="entry name" value="LamG"/>
    <property type="match status" value="2"/>
</dbReference>
<feature type="domain" description="Laminin G" evidence="14">
    <location>
        <begin position="557"/>
        <end position="737"/>
    </location>
</feature>
<evidence type="ECO:0000256" key="11">
    <source>
        <dbReference type="PROSITE-ProRule" id="PRU00076"/>
    </source>
</evidence>
<dbReference type="Gene3D" id="3.30.60.30">
    <property type="match status" value="1"/>
</dbReference>
<evidence type="ECO:0000256" key="7">
    <source>
        <dbReference type="ARBA" id="ARBA00022869"/>
    </source>
</evidence>
<dbReference type="FunFam" id="2.10.25.10:FF:000209">
    <property type="entry name" value="Laminin subunit alpha 5"/>
    <property type="match status" value="1"/>
</dbReference>
<evidence type="ECO:0000256" key="5">
    <source>
        <dbReference type="ARBA" id="ARBA00022729"/>
    </source>
</evidence>
<dbReference type="CDD" id="cd00054">
    <property type="entry name" value="EGF_CA"/>
    <property type="match status" value="1"/>
</dbReference>
<feature type="domain" description="Laminin EGF-like" evidence="16">
    <location>
        <begin position="1"/>
        <end position="46"/>
    </location>
</feature>
<comment type="caution">
    <text evidence="18">The sequence shown here is derived from an EMBL/GenBank/DDBJ whole genome shotgun (WGS) entry which is preliminary data.</text>
</comment>
<gene>
    <name evidence="18" type="ORF">Pcinc_043394</name>
</gene>
<comment type="subcellular location">
    <subcellularLocation>
        <location evidence="1">Secreted</location>
        <location evidence="1">Extracellular space</location>
        <location evidence="1">Extracellular matrix</location>
        <location evidence="1">Basement membrane</location>
    </subcellularLocation>
</comment>
<dbReference type="InterPro" id="IPR036058">
    <property type="entry name" value="Kazal_dom_sf"/>
</dbReference>
<evidence type="ECO:0000259" key="14">
    <source>
        <dbReference type="PROSITE" id="PS50025"/>
    </source>
</evidence>
<keyword evidence="8 11" id="KW-1015">Disulfide bond</keyword>
<comment type="caution">
    <text evidence="11">Lacks conserved residue(s) required for the propagation of feature annotation.</text>
</comment>
<dbReference type="InterPro" id="IPR013320">
    <property type="entry name" value="ConA-like_dom_sf"/>
</dbReference>
<dbReference type="GO" id="GO:0016020">
    <property type="term" value="C:membrane"/>
    <property type="evidence" value="ECO:0007669"/>
    <property type="project" value="UniProtKB-SubCell"/>
</dbReference>
<dbReference type="SUPFAM" id="SSF57196">
    <property type="entry name" value="EGF/Laminin"/>
    <property type="match status" value="2"/>
</dbReference>
<dbReference type="Gene3D" id="2.60.120.200">
    <property type="match status" value="2"/>
</dbReference>
<evidence type="ECO:0000256" key="10">
    <source>
        <dbReference type="ARBA" id="ARBA00023292"/>
    </source>
</evidence>
<evidence type="ECO:0000259" key="17">
    <source>
        <dbReference type="PROSITE" id="PS51465"/>
    </source>
</evidence>
<dbReference type="CDD" id="cd00104">
    <property type="entry name" value="KAZAL_FS"/>
    <property type="match status" value="1"/>
</dbReference>
<keyword evidence="9" id="KW-0325">Glycoprotein</keyword>
<dbReference type="Pfam" id="PF00053">
    <property type="entry name" value="EGF_laminin"/>
    <property type="match status" value="2"/>
</dbReference>
<keyword evidence="4 11" id="KW-0245">EGF-like domain</keyword>
<dbReference type="Pfam" id="PF00054">
    <property type="entry name" value="Laminin_G_1"/>
    <property type="match status" value="2"/>
</dbReference>
<evidence type="ECO:0000256" key="6">
    <source>
        <dbReference type="ARBA" id="ARBA00022737"/>
    </source>
</evidence>
<feature type="non-terminal residue" evidence="18">
    <location>
        <position position="837"/>
    </location>
</feature>
<keyword evidence="10 12" id="KW-0424">Laminin EGF-like domain</keyword>
<dbReference type="SUPFAM" id="SSF49899">
    <property type="entry name" value="Concanavalin A-like lectins/glucanases"/>
    <property type="match status" value="2"/>
</dbReference>
<feature type="disulfide bond" evidence="11">
    <location>
        <begin position="508"/>
        <end position="517"/>
    </location>
</feature>
<dbReference type="GO" id="GO:0005604">
    <property type="term" value="C:basement membrane"/>
    <property type="evidence" value="ECO:0007669"/>
    <property type="project" value="UniProtKB-SubCell"/>
</dbReference>
<dbReference type="SMART" id="SM00280">
    <property type="entry name" value="KAZAL"/>
    <property type="match status" value="1"/>
</dbReference>
<dbReference type="PROSITE" id="PS50027">
    <property type="entry name" value="EGF_LAM_2"/>
    <property type="match status" value="1"/>
</dbReference>
<evidence type="ECO:0000256" key="12">
    <source>
        <dbReference type="PROSITE-ProRule" id="PRU00460"/>
    </source>
</evidence>
<keyword evidence="6" id="KW-0677">Repeat</keyword>
<dbReference type="Pfam" id="PF07648">
    <property type="entry name" value="Kazal_2"/>
    <property type="match status" value="1"/>
</dbReference>
<keyword evidence="2" id="KW-0964">Secreted</keyword>
<feature type="domain" description="EGF-like" evidence="15">
    <location>
        <begin position="471"/>
        <end position="518"/>
    </location>
</feature>
<accession>A0AAE1EG50</accession>
<evidence type="ECO:0000256" key="8">
    <source>
        <dbReference type="ARBA" id="ARBA00023157"/>
    </source>
</evidence>
<dbReference type="PROSITE" id="PS51465">
    <property type="entry name" value="KAZAL_2"/>
    <property type="match status" value="1"/>
</dbReference>
<evidence type="ECO:0000256" key="2">
    <source>
        <dbReference type="ARBA" id="ARBA00022525"/>
    </source>
</evidence>
<dbReference type="PANTHER" id="PTHR15036:SF85">
    <property type="entry name" value="SP2353, ISOFORM A"/>
    <property type="match status" value="1"/>
</dbReference>
<dbReference type="Gene3D" id="2.10.25.10">
    <property type="entry name" value="Laminin"/>
    <property type="match status" value="4"/>
</dbReference>
<protein>
    <recommendedName>
        <fullName evidence="20">Agrin</fullName>
    </recommendedName>
</protein>
<dbReference type="GO" id="GO:0005576">
    <property type="term" value="C:extracellular region"/>
    <property type="evidence" value="ECO:0007669"/>
    <property type="project" value="UniProtKB-ARBA"/>
</dbReference>
<dbReference type="SUPFAM" id="SSF100895">
    <property type="entry name" value="Kazal-type serine protease inhibitors"/>
    <property type="match status" value="1"/>
</dbReference>
<organism evidence="18 19">
    <name type="scientific">Petrolisthes cinctipes</name>
    <name type="common">Flat porcelain crab</name>
    <dbReference type="NCBI Taxonomy" id="88211"/>
    <lineage>
        <taxon>Eukaryota</taxon>
        <taxon>Metazoa</taxon>
        <taxon>Ecdysozoa</taxon>
        <taxon>Arthropoda</taxon>
        <taxon>Crustacea</taxon>
        <taxon>Multicrustacea</taxon>
        <taxon>Malacostraca</taxon>
        <taxon>Eumalacostraca</taxon>
        <taxon>Eucarida</taxon>
        <taxon>Decapoda</taxon>
        <taxon>Pleocyemata</taxon>
        <taxon>Anomura</taxon>
        <taxon>Galatheoidea</taxon>
        <taxon>Porcellanidae</taxon>
        <taxon>Petrolisthes</taxon>
    </lineage>
</organism>
<dbReference type="CDD" id="cd00055">
    <property type="entry name" value="EGF_Lam"/>
    <property type="match status" value="2"/>
</dbReference>
<dbReference type="SMART" id="SM00181">
    <property type="entry name" value="EGF"/>
    <property type="match status" value="4"/>
</dbReference>
<dbReference type="Pfam" id="PF00008">
    <property type="entry name" value="EGF"/>
    <property type="match status" value="1"/>
</dbReference>